<name>A0A4R7JZL9_9GAMM</name>
<dbReference type="Pfam" id="PF03658">
    <property type="entry name" value="Ub-RnfH"/>
    <property type="match status" value="1"/>
</dbReference>
<evidence type="ECO:0000256" key="1">
    <source>
        <dbReference type="ARBA" id="ARBA00010645"/>
    </source>
</evidence>
<comment type="similarity">
    <text evidence="1 2">Belongs to the UPF0125 (RnfH) family.</text>
</comment>
<proteinExistence type="inferred from homology"/>
<dbReference type="PANTHER" id="PTHR37483">
    <property type="entry name" value="UPF0125 PROTEIN RATB"/>
    <property type="match status" value="1"/>
</dbReference>
<organism evidence="3 4">
    <name type="scientific">Halospina denitrificans</name>
    <dbReference type="NCBI Taxonomy" id="332522"/>
    <lineage>
        <taxon>Bacteria</taxon>
        <taxon>Pseudomonadati</taxon>
        <taxon>Pseudomonadota</taxon>
        <taxon>Gammaproteobacteria</taxon>
        <taxon>Halospina</taxon>
    </lineage>
</organism>
<accession>A0A4R7JZL9</accession>
<dbReference type="InterPro" id="IPR016155">
    <property type="entry name" value="Mopterin_synth/thiamin_S_b"/>
</dbReference>
<dbReference type="NCBIfam" id="NF002490">
    <property type="entry name" value="PRK01777.1"/>
    <property type="match status" value="1"/>
</dbReference>
<dbReference type="InterPro" id="IPR005346">
    <property type="entry name" value="RnfH"/>
</dbReference>
<sequence length="95" mass="10471">MGGMQVEVVYARPEHQELIAVTVPPDATALDAIRVSGIEARFPEIDPSQQSIGVFGRVLKDPEHHVLSDGDRVEIYRPLVIDPKDARASRAGTRR</sequence>
<protein>
    <recommendedName>
        <fullName evidence="2">UPF0125 protein DES49_1407</fullName>
    </recommendedName>
</protein>
<evidence type="ECO:0000313" key="3">
    <source>
        <dbReference type="EMBL" id="TDT43586.1"/>
    </source>
</evidence>
<keyword evidence="4" id="KW-1185">Reference proteome</keyword>
<dbReference type="SUPFAM" id="SSF54285">
    <property type="entry name" value="MoaD/ThiS"/>
    <property type="match status" value="1"/>
</dbReference>
<dbReference type="InterPro" id="IPR037021">
    <property type="entry name" value="RnfH_sf"/>
</dbReference>
<reference evidence="3 4" key="1">
    <citation type="submission" date="2019-03" db="EMBL/GenBank/DDBJ databases">
        <title>Genomic Encyclopedia of Type Strains, Phase IV (KMG-IV): sequencing the most valuable type-strain genomes for metagenomic binning, comparative biology and taxonomic classification.</title>
        <authorList>
            <person name="Goeker M."/>
        </authorList>
    </citation>
    <scope>NUCLEOTIDE SEQUENCE [LARGE SCALE GENOMIC DNA]</scope>
    <source>
        <strain evidence="3 4">DSM 15505</strain>
    </source>
</reference>
<dbReference type="HAMAP" id="MF_00460">
    <property type="entry name" value="UPF0125_RnfH"/>
    <property type="match status" value="1"/>
</dbReference>
<dbReference type="Gene3D" id="3.10.20.280">
    <property type="entry name" value="RnfH-like"/>
    <property type="match status" value="1"/>
</dbReference>
<dbReference type="Proteomes" id="UP000295830">
    <property type="component" value="Unassembled WGS sequence"/>
</dbReference>
<dbReference type="AlphaFoldDB" id="A0A4R7JZL9"/>
<dbReference type="RefSeq" id="WP_341776790.1">
    <property type="nucleotide sequence ID" value="NZ_SOAX01000002.1"/>
</dbReference>
<gene>
    <name evidence="3" type="ORF">DES49_1407</name>
</gene>
<evidence type="ECO:0000256" key="2">
    <source>
        <dbReference type="HAMAP-Rule" id="MF_00460"/>
    </source>
</evidence>
<dbReference type="PANTHER" id="PTHR37483:SF1">
    <property type="entry name" value="UPF0125 PROTEIN RATB"/>
    <property type="match status" value="1"/>
</dbReference>
<comment type="caution">
    <text evidence="3">The sequence shown here is derived from an EMBL/GenBank/DDBJ whole genome shotgun (WGS) entry which is preliminary data.</text>
</comment>
<evidence type="ECO:0000313" key="4">
    <source>
        <dbReference type="Proteomes" id="UP000295830"/>
    </source>
</evidence>
<dbReference type="EMBL" id="SOAX01000002">
    <property type="protein sequence ID" value="TDT43586.1"/>
    <property type="molecule type" value="Genomic_DNA"/>
</dbReference>